<reference evidence="1" key="2">
    <citation type="submission" date="2023-05" db="EMBL/GenBank/DDBJ databases">
        <authorList>
            <consortium name="Lawrence Berkeley National Laboratory"/>
            <person name="Steindorff A."/>
            <person name="Hensen N."/>
            <person name="Bonometti L."/>
            <person name="Westerberg I."/>
            <person name="Brannstrom I.O."/>
            <person name="Guillou S."/>
            <person name="Cros-Aarteil S."/>
            <person name="Calhoun S."/>
            <person name="Haridas S."/>
            <person name="Kuo A."/>
            <person name="Mondo S."/>
            <person name="Pangilinan J."/>
            <person name="Riley R."/>
            <person name="Labutti K."/>
            <person name="Andreopoulos B."/>
            <person name="Lipzen A."/>
            <person name="Chen C."/>
            <person name="Yanf M."/>
            <person name="Daum C."/>
            <person name="Ng V."/>
            <person name="Clum A."/>
            <person name="Ohm R."/>
            <person name="Martin F."/>
            <person name="Silar P."/>
            <person name="Natvig D."/>
            <person name="Lalanne C."/>
            <person name="Gautier V."/>
            <person name="Ament-Velasquez S.L."/>
            <person name="Kruys A."/>
            <person name="Hutchinson M.I."/>
            <person name="Powell A.J."/>
            <person name="Barry K."/>
            <person name="Miller A.N."/>
            <person name="Grigoriev I.V."/>
            <person name="Debuchy R."/>
            <person name="Gladieux P."/>
            <person name="Thoren M.H."/>
            <person name="Johannesson H."/>
        </authorList>
    </citation>
    <scope>NUCLEOTIDE SEQUENCE</scope>
    <source>
        <strain evidence="1">PSN293</strain>
    </source>
</reference>
<protein>
    <submittedName>
        <fullName evidence="1">Uncharacterized protein</fullName>
    </submittedName>
</protein>
<name>A0AAN7B3P1_9PEZI</name>
<evidence type="ECO:0000313" key="2">
    <source>
        <dbReference type="Proteomes" id="UP001301769"/>
    </source>
</evidence>
<dbReference type="Proteomes" id="UP001301769">
    <property type="component" value="Unassembled WGS sequence"/>
</dbReference>
<accession>A0AAN7B3P1</accession>
<sequence>MDKVMLSLIPSLPVPSTEGFVLQPSKSDFGSEEAEINNLESIKKKMKRGMFNKQERGWLNAARIKDLHAMFRARQERREKVVSEENGDWAGNALNDLVETRMRIDKYGIGEHYFRESVHKLAELKGVEAPEI</sequence>
<evidence type="ECO:0000313" key="1">
    <source>
        <dbReference type="EMBL" id="KAK4209753.1"/>
    </source>
</evidence>
<gene>
    <name evidence="1" type="ORF">QBC37DRAFT_429896</name>
</gene>
<dbReference type="AlphaFoldDB" id="A0AAN7B3P1"/>
<proteinExistence type="predicted"/>
<reference evidence="1" key="1">
    <citation type="journal article" date="2023" name="Mol. Phylogenet. Evol.">
        <title>Genome-scale phylogeny and comparative genomics of the fungal order Sordariales.</title>
        <authorList>
            <person name="Hensen N."/>
            <person name="Bonometti L."/>
            <person name="Westerberg I."/>
            <person name="Brannstrom I.O."/>
            <person name="Guillou S."/>
            <person name="Cros-Aarteil S."/>
            <person name="Calhoun S."/>
            <person name="Haridas S."/>
            <person name="Kuo A."/>
            <person name="Mondo S."/>
            <person name="Pangilinan J."/>
            <person name="Riley R."/>
            <person name="LaButti K."/>
            <person name="Andreopoulos B."/>
            <person name="Lipzen A."/>
            <person name="Chen C."/>
            <person name="Yan M."/>
            <person name="Daum C."/>
            <person name="Ng V."/>
            <person name="Clum A."/>
            <person name="Steindorff A."/>
            <person name="Ohm R.A."/>
            <person name="Martin F."/>
            <person name="Silar P."/>
            <person name="Natvig D.O."/>
            <person name="Lalanne C."/>
            <person name="Gautier V."/>
            <person name="Ament-Velasquez S.L."/>
            <person name="Kruys A."/>
            <person name="Hutchinson M.I."/>
            <person name="Powell A.J."/>
            <person name="Barry K."/>
            <person name="Miller A.N."/>
            <person name="Grigoriev I.V."/>
            <person name="Debuchy R."/>
            <person name="Gladieux P."/>
            <person name="Hiltunen Thoren M."/>
            <person name="Johannesson H."/>
        </authorList>
    </citation>
    <scope>NUCLEOTIDE SEQUENCE</scope>
    <source>
        <strain evidence="1">PSN293</strain>
    </source>
</reference>
<keyword evidence="2" id="KW-1185">Reference proteome</keyword>
<dbReference type="EMBL" id="MU858195">
    <property type="protein sequence ID" value="KAK4209753.1"/>
    <property type="molecule type" value="Genomic_DNA"/>
</dbReference>
<organism evidence="1 2">
    <name type="scientific">Rhypophila decipiens</name>
    <dbReference type="NCBI Taxonomy" id="261697"/>
    <lineage>
        <taxon>Eukaryota</taxon>
        <taxon>Fungi</taxon>
        <taxon>Dikarya</taxon>
        <taxon>Ascomycota</taxon>
        <taxon>Pezizomycotina</taxon>
        <taxon>Sordariomycetes</taxon>
        <taxon>Sordariomycetidae</taxon>
        <taxon>Sordariales</taxon>
        <taxon>Naviculisporaceae</taxon>
        <taxon>Rhypophila</taxon>
    </lineage>
</organism>
<comment type="caution">
    <text evidence="1">The sequence shown here is derived from an EMBL/GenBank/DDBJ whole genome shotgun (WGS) entry which is preliminary data.</text>
</comment>